<dbReference type="AlphaFoldDB" id="A0A9W8IZ90"/>
<evidence type="ECO:0000313" key="2">
    <source>
        <dbReference type="EMBL" id="KAJ2923429.1"/>
    </source>
</evidence>
<protein>
    <recommendedName>
        <fullName evidence="1">DUF6699 domain-containing protein</fullName>
    </recommendedName>
</protein>
<organism evidence="2 3">
    <name type="scientific">Candolleomyces eurysporus</name>
    <dbReference type="NCBI Taxonomy" id="2828524"/>
    <lineage>
        <taxon>Eukaryota</taxon>
        <taxon>Fungi</taxon>
        <taxon>Dikarya</taxon>
        <taxon>Basidiomycota</taxon>
        <taxon>Agaricomycotina</taxon>
        <taxon>Agaricomycetes</taxon>
        <taxon>Agaricomycetidae</taxon>
        <taxon>Agaricales</taxon>
        <taxon>Agaricineae</taxon>
        <taxon>Psathyrellaceae</taxon>
        <taxon>Candolleomyces</taxon>
    </lineage>
</organism>
<reference evidence="2" key="1">
    <citation type="submission" date="2022-06" db="EMBL/GenBank/DDBJ databases">
        <title>Genome Sequence of Candolleomyces eurysporus.</title>
        <authorList>
            <person name="Buettner E."/>
        </authorList>
    </citation>
    <scope>NUCLEOTIDE SEQUENCE</scope>
    <source>
        <strain evidence="2">VTCC 930004</strain>
    </source>
</reference>
<evidence type="ECO:0000313" key="3">
    <source>
        <dbReference type="Proteomes" id="UP001140091"/>
    </source>
</evidence>
<dbReference type="Proteomes" id="UP001140091">
    <property type="component" value="Unassembled WGS sequence"/>
</dbReference>
<accession>A0A9W8IZ90</accession>
<dbReference type="InterPro" id="IPR046522">
    <property type="entry name" value="DUF6699"/>
</dbReference>
<evidence type="ECO:0000259" key="1">
    <source>
        <dbReference type="Pfam" id="PF20415"/>
    </source>
</evidence>
<comment type="caution">
    <text evidence="2">The sequence shown here is derived from an EMBL/GenBank/DDBJ whole genome shotgun (WGS) entry which is preliminary data.</text>
</comment>
<feature type="domain" description="DUF6699" evidence="1">
    <location>
        <begin position="36"/>
        <end position="99"/>
    </location>
</feature>
<sequence>MVVGQVEVHSFLKAGHEALGDAGWDVHKEAPGEVKARINLNEATPGWSKENATTPPLHSISITSRILPAGDTIEVVGEGGGFVTVDDVLTAMHERMSQQEEGINVQWVWHGLTPGSTGEEWNLILY</sequence>
<keyword evidence="3" id="KW-1185">Reference proteome</keyword>
<gene>
    <name evidence="2" type="ORF">H1R20_g13662</name>
</gene>
<dbReference type="EMBL" id="JANBPK010001339">
    <property type="protein sequence ID" value="KAJ2923429.1"/>
    <property type="molecule type" value="Genomic_DNA"/>
</dbReference>
<proteinExistence type="predicted"/>
<feature type="non-terminal residue" evidence="2">
    <location>
        <position position="126"/>
    </location>
</feature>
<dbReference type="Pfam" id="PF20415">
    <property type="entry name" value="DUF6699"/>
    <property type="match status" value="1"/>
</dbReference>
<dbReference type="OrthoDB" id="10335016at2759"/>
<name>A0A9W8IZ90_9AGAR</name>